<dbReference type="InterPro" id="IPR010496">
    <property type="entry name" value="AL/BT2_dom"/>
</dbReference>
<feature type="domain" description="GP-PDE" evidence="4">
    <location>
        <begin position="1141"/>
        <end position="1383"/>
    </location>
</feature>
<feature type="region of interest" description="Disordered" evidence="1">
    <location>
        <begin position="30"/>
        <end position="107"/>
    </location>
</feature>
<reference evidence="5 6" key="1">
    <citation type="submission" date="2018-05" db="EMBL/GenBank/DDBJ databases">
        <title>Genomic Encyclopedia of Type Strains, Phase III (KMG-III): the genomes of soil and plant-associated and newly described type strains.</title>
        <authorList>
            <person name="Whitman W."/>
        </authorList>
    </citation>
    <scope>NUCLEOTIDE SEQUENCE [LARGE SCALE GENOMIC DNA]</scope>
    <source>
        <strain evidence="5 6">CECT 5696</strain>
    </source>
</reference>
<dbReference type="InterPro" id="IPR010502">
    <property type="entry name" value="Carb-bd_dom_fam9"/>
</dbReference>
<dbReference type="SUPFAM" id="SSF49344">
    <property type="entry name" value="CBD9-like"/>
    <property type="match status" value="1"/>
</dbReference>
<dbReference type="GO" id="GO:0016052">
    <property type="term" value="P:carbohydrate catabolic process"/>
    <property type="evidence" value="ECO:0007669"/>
    <property type="project" value="InterPro"/>
</dbReference>
<dbReference type="SUPFAM" id="SSF51695">
    <property type="entry name" value="PLC-like phosphodiesterases"/>
    <property type="match status" value="1"/>
</dbReference>
<dbReference type="PROSITE" id="PS51272">
    <property type="entry name" value="SLH"/>
    <property type="match status" value="3"/>
</dbReference>
<dbReference type="Gene3D" id="2.60.40.1190">
    <property type="match status" value="1"/>
</dbReference>
<dbReference type="GO" id="GO:0030246">
    <property type="term" value="F:carbohydrate binding"/>
    <property type="evidence" value="ECO:0007669"/>
    <property type="project" value="InterPro"/>
</dbReference>
<dbReference type="InterPro" id="IPR017946">
    <property type="entry name" value="PLC-like_Pdiesterase_TIM-brl"/>
</dbReference>
<evidence type="ECO:0000256" key="2">
    <source>
        <dbReference type="SAM" id="SignalP"/>
    </source>
</evidence>
<feature type="compositionally biased region" description="Low complexity" evidence="1">
    <location>
        <begin position="1496"/>
        <end position="1539"/>
    </location>
</feature>
<dbReference type="Pfam" id="PF06439">
    <property type="entry name" value="3keto-disac_hyd"/>
    <property type="match status" value="1"/>
</dbReference>
<feature type="domain" description="SLH" evidence="3">
    <location>
        <begin position="1662"/>
        <end position="1716"/>
    </location>
</feature>
<evidence type="ECO:0000259" key="3">
    <source>
        <dbReference type="PROSITE" id="PS51272"/>
    </source>
</evidence>
<evidence type="ECO:0000313" key="6">
    <source>
        <dbReference type="Proteomes" id="UP000246635"/>
    </source>
</evidence>
<evidence type="ECO:0000313" key="5">
    <source>
        <dbReference type="EMBL" id="PWV95535.1"/>
    </source>
</evidence>
<accession>A0A2V2YM96</accession>
<dbReference type="InterPro" id="IPR001119">
    <property type="entry name" value="SLH_dom"/>
</dbReference>
<evidence type="ECO:0000256" key="1">
    <source>
        <dbReference type="SAM" id="MobiDB-lite"/>
    </source>
</evidence>
<dbReference type="Gene3D" id="3.20.20.190">
    <property type="entry name" value="Phosphatidylinositol (PI) phosphodiesterase"/>
    <property type="match status" value="2"/>
</dbReference>
<protein>
    <submittedName>
        <fullName evidence="5">Glycerophosphoryl diester phosphodiesterase</fullName>
    </submittedName>
</protein>
<dbReference type="PANTHER" id="PTHR46211:SF14">
    <property type="entry name" value="GLYCEROPHOSPHODIESTER PHOSPHODIESTERASE"/>
    <property type="match status" value="1"/>
</dbReference>
<feature type="signal peptide" evidence="2">
    <location>
        <begin position="1"/>
        <end position="25"/>
    </location>
</feature>
<organism evidence="5 6">
    <name type="scientific">Paenibacillus cellulosilyticus</name>
    <dbReference type="NCBI Taxonomy" id="375489"/>
    <lineage>
        <taxon>Bacteria</taxon>
        <taxon>Bacillati</taxon>
        <taxon>Bacillota</taxon>
        <taxon>Bacilli</taxon>
        <taxon>Bacillales</taxon>
        <taxon>Paenibacillaceae</taxon>
        <taxon>Paenibacillus</taxon>
    </lineage>
</organism>
<name>A0A2V2YM96_9BACL</name>
<dbReference type="OrthoDB" id="384721at2"/>
<gene>
    <name evidence="5" type="ORF">DFQ01_1266</name>
</gene>
<dbReference type="Pfam" id="PF06452">
    <property type="entry name" value="CBM9_1"/>
    <property type="match status" value="1"/>
</dbReference>
<feature type="compositionally biased region" description="Gly residues" evidence="1">
    <location>
        <begin position="1481"/>
        <end position="1495"/>
    </location>
</feature>
<keyword evidence="2" id="KW-0732">Signal</keyword>
<sequence length="1716" mass="184697">MKKKWSAWMSMIALVVMLGNVAQSAALPAKAAAAEAEGSTDAAAGSDSTTPEAGNETTPAAEDTAADPEAEVDSEGNSSTTPESEAAPETTPDSEETIETGLEAEPEAINAVAAELTEAARKTMDVRKTLTAPVIDGKFDESFWSVMDAVEVPVGEGLTAPAKLGLLWDNQYLYIGMDMTDSALISSASGSWFDQDSVSLFFDPTLHQSTPYINSDMQAGFNYAPGTTTPTFHFGAALNNHAAKDEKNILRAIQTTDHGWSLEVAVPWTMLDMNPVQRKQLGFEAVATDRFSDDAASIGNSAWSAYQSSSFWNDTQGYGVLTLVDDNPVSGNVNPVLLQENFDSYESGTIPANWISDVNSGSAPFGIVKDGNGNGRMAFSGTASGKQSRVTAPVQWDNYSVEADLRFDSVLNSARWASLIFRGAADGKKPYNQMAIRQNGTYEVAYRKPDDSWSVIATGTSPALTIGQDYTLKVRVFDNNVKEYIKAKDEADYKLLVDKSFAADLLSRGKIGFQADQSSVSFDNLKVTRITADSLALNMPATVEALTAAVPLTGTVVYSDGITEELAMNRVQLYASDESIAKVSGGQLYAIKPGTVTMKAVFANAEWSQTVTVTPSTAPVAVTSLTHDTGYTLATTNMTLDPATLSFAAVLNDFTTGTVSGADLTWTSTDEAVSVEEGKLVVKQRGVHTITGKKDGASVTLLIVAKDAADAEYVLYENNFDNTADGALPTDWKRIEGTTASKAAVKSGLFEIDALASPDNPSRVLLPDFLNQFGNYKIEADVTNTASNDTARWNSIMYRVQNNNYPYYQMAVRKDATAVNGVEFAERTPENAWNVMNRGSFSEAINADKMYHYTVVAYGNRVRESINDMLLIDTANAGAYAKGGIGLQANGSKMKVDNLRVTLQLDELPPLPGDRYVNVAQADTRISLAPSVVTDIATKQQLESYTGSALPATVILHVNDDLKVVAASGGQAIMTLDEALETIDSRMIPAFYVETEAAVDALVSYLKHNELEDAFVMSDKPELVKRARLAHMMLRGIVDYSKASIASNDDLMNIRAQATLNKAKIVMLPQAATSKANVAYLQERTIVVWTKETGATNAQEQYVNLHRIITAGSNGIVTSAVSEAFRALNVYTNETTLVRKPYMIGHRGLPTAAPENTIISNELALDAGADFIENDIYLSKDGHLVIIHDSVLESTTTDGTGSVESYTLEELRKFQMKQVAGTNYPEARIATLDEQIDLARERGAMVYAEIKTATPAAVDAFVALVREKHAEDIINVMSFDTNQLARLAAQMPDMPLGLLTSGYANENAVNSSLRETLKVTQYYDSTFNTSYSGLGPKFIEAAHARGLIVSPWTYNNYADFKSIFLQGGFGITTDYSNWASKWVYAVEPEKVEYTLETGKSQDLKATVRSYDQTLTPVEPTVVLLDDSGTVTADANHITASKVGVTYALLRYTATIDSDHYDVYTQPITIRVNAPSTPGNGNSNGGGGTIVPGDGGNSTNDNGSSKSNNENNNEGNGSTEEGTNNNGSEQGSGSEGTTTEKPSFSDITGHWASSVIMLVAEHGFMNGYQDGTFKPNNSITRAEFITVVARLLALPDAQGSSSFNDVAADAWYAKYVNSAVEAGWVQGFADHTFRPSQNITREEAVVILYRALQDKLVLAGGEQLTFTDSGTIAAWAQEAVLAMTSNGLLGGYPDDTIRPKANLTRAEVAAMIMKFLG</sequence>
<feature type="compositionally biased region" description="Low complexity" evidence="1">
    <location>
        <begin position="78"/>
        <end position="91"/>
    </location>
</feature>
<dbReference type="PANTHER" id="PTHR46211">
    <property type="entry name" value="GLYCEROPHOSPHORYL DIESTER PHOSPHODIESTERASE"/>
    <property type="match status" value="1"/>
</dbReference>
<dbReference type="Gene3D" id="2.60.40.1080">
    <property type="match status" value="1"/>
</dbReference>
<dbReference type="GO" id="GO:0004553">
    <property type="term" value="F:hydrolase activity, hydrolyzing O-glycosyl compounds"/>
    <property type="evidence" value="ECO:0007669"/>
    <property type="project" value="InterPro"/>
</dbReference>
<dbReference type="RefSeq" id="WP_146216919.1">
    <property type="nucleotide sequence ID" value="NZ_CP054613.1"/>
</dbReference>
<dbReference type="Pfam" id="PF03009">
    <property type="entry name" value="GDPD"/>
    <property type="match status" value="1"/>
</dbReference>
<dbReference type="GO" id="GO:0006629">
    <property type="term" value="P:lipid metabolic process"/>
    <property type="evidence" value="ECO:0007669"/>
    <property type="project" value="InterPro"/>
</dbReference>
<proteinExistence type="predicted"/>
<dbReference type="PROSITE" id="PS51704">
    <property type="entry name" value="GP_PDE"/>
    <property type="match status" value="1"/>
</dbReference>
<dbReference type="GO" id="GO:0008081">
    <property type="term" value="F:phosphoric diester hydrolase activity"/>
    <property type="evidence" value="ECO:0007669"/>
    <property type="project" value="InterPro"/>
</dbReference>
<dbReference type="Pfam" id="PF00395">
    <property type="entry name" value="SLH"/>
    <property type="match status" value="3"/>
</dbReference>
<feature type="region of interest" description="Disordered" evidence="1">
    <location>
        <begin position="1472"/>
        <end position="1544"/>
    </location>
</feature>
<dbReference type="Proteomes" id="UP000246635">
    <property type="component" value="Unassembled WGS sequence"/>
</dbReference>
<feature type="domain" description="SLH" evidence="3">
    <location>
        <begin position="1602"/>
        <end position="1661"/>
    </location>
</feature>
<dbReference type="Gene3D" id="2.60.120.560">
    <property type="entry name" value="Exo-inulinase, domain 1"/>
    <property type="match status" value="2"/>
</dbReference>
<dbReference type="InterPro" id="IPR030395">
    <property type="entry name" value="GP_PDE_dom"/>
</dbReference>
<feature type="chain" id="PRO_5039537404" evidence="2">
    <location>
        <begin position="26"/>
        <end position="1716"/>
    </location>
</feature>
<comment type="caution">
    <text evidence="5">The sequence shown here is derived from an EMBL/GenBank/DDBJ whole genome shotgun (WGS) entry which is preliminary data.</text>
</comment>
<dbReference type="EMBL" id="QGTQ01000026">
    <property type="protein sequence ID" value="PWV95535.1"/>
    <property type="molecule type" value="Genomic_DNA"/>
</dbReference>
<feature type="domain" description="SLH" evidence="3">
    <location>
        <begin position="1538"/>
        <end position="1601"/>
    </location>
</feature>
<feature type="compositionally biased region" description="Acidic residues" evidence="1">
    <location>
        <begin position="64"/>
        <end position="74"/>
    </location>
</feature>
<feature type="compositionally biased region" description="Acidic residues" evidence="1">
    <location>
        <begin position="92"/>
        <end position="106"/>
    </location>
</feature>
<evidence type="ECO:0000259" key="4">
    <source>
        <dbReference type="PROSITE" id="PS51704"/>
    </source>
</evidence>
<keyword evidence="6" id="KW-1185">Reference proteome</keyword>
<feature type="compositionally biased region" description="Low complexity" evidence="1">
    <location>
        <begin position="30"/>
        <end position="49"/>
    </location>
</feature>